<proteinExistence type="predicted"/>
<dbReference type="EMBL" id="FNDN01000003">
    <property type="protein sequence ID" value="SDH71163.1"/>
    <property type="molecule type" value="Genomic_DNA"/>
</dbReference>
<gene>
    <name evidence="2" type="ORF">SAMN05444695_1031</name>
</gene>
<protein>
    <submittedName>
        <fullName evidence="2">MerR family regulatory protein</fullName>
    </submittedName>
</protein>
<dbReference type="GO" id="GO:0006355">
    <property type="term" value="P:regulation of DNA-templated transcription"/>
    <property type="evidence" value="ECO:0007669"/>
    <property type="project" value="InterPro"/>
</dbReference>
<accession>A0A1G8EMN6</accession>
<dbReference type="RefSeq" id="WP_221628897.1">
    <property type="nucleotide sequence ID" value="NZ_CP048814.1"/>
</dbReference>
<dbReference type="InterPro" id="IPR009061">
    <property type="entry name" value="DNA-bd_dom_put_sf"/>
</dbReference>
<dbReference type="Gene3D" id="1.10.1660.10">
    <property type="match status" value="1"/>
</dbReference>
<dbReference type="GO" id="GO:0003677">
    <property type="term" value="F:DNA binding"/>
    <property type="evidence" value="ECO:0007669"/>
    <property type="project" value="InterPro"/>
</dbReference>
<dbReference type="PROSITE" id="PS50937">
    <property type="entry name" value="HTH_MERR_2"/>
    <property type="match status" value="1"/>
</dbReference>
<dbReference type="AlphaFoldDB" id="A0A1G8EMN6"/>
<dbReference type="InterPro" id="IPR000551">
    <property type="entry name" value="MerR-type_HTH_dom"/>
</dbReference>
<organism evidence="2 3">
    <name type="scientific">Rhodococcus triatomae</name>
    <dbReference type="NCBI Taxonomy" id="300028"/>
    <lineage>
        <taxon>Bacteria</taxon>
        <taxon>Bacillati</taxon>
        <taxon>Actinomycetota</taxon>
        <taxon>Actinomycetes</taxon>
        <taxon>Mycobacteriales</taxon>
        <taxon>Nocardiaceae</taxon>
        <taxon>Rhodococcus</taxon>
    </lineage>
</organism>
<dbReference type="SUPFAM" id="SSF46955">
    <property type="entry name" value="Putative DNA-binding domain"/>
    <property type="match status" value="1"/>
</dbReference>
<evidence type="ECO:0000313" key="2">
    <source>
        <dbReference type="EMBL" id="SDH71163.1"/>
    </source>
</evidence>
<name>A0A1G8EMN6_9NOCA</name>
<dbReference type="Pfam" id="PF00376">
    <property type="entry name" value="MerR"/>
    <property type="match status" value="1"/>
</dbReference>
<dbReference type="Proteomes" id="UP000183263">
    <property type="component" value="Unassembled WGS sequence"/>
</dbReference>
<evidence type="ECO:0000259" key="1">
    <source>
        <dbReference type="PROSITE" id="PS50937"/>
    </source>
</evidence>
<keyword evidence="3" id="KW-1185">Reference proteome</keyword>
<feature type="domain" description="HTH merR-type" evidence="1">
    <location>
        <begin position="1"/>
        <end position="30"/>
    </location>
</feature>
<reference evidence="2 3" key="1">
    <citation type="submission" date="2016-10" db="EMBL/GenBank/DDBJ databases">
        <authorList>
            <person name="de Groot N.N."/>
        </authorList>
    </citation>
    <scope>NUCLEOTIDE SEQUENCE [LARGE SCALE GENOMIC DNA]</scope>
    <source>
        <strain evidence="2 3">DSM 44892</strain>
    </source>
</reference>
<evidence type="ECO:0000313" key="3">
    <source>
        <dbReference type="Proteomes" id="UP000183263"/>
    </source>
</evidence>
<sequence>MLGISEFAALTGLSVKALRHYDEKGVACPL</sequence>